<dbReference type="InterPro" id="IPR000719">
    <property type="entry name" value="Prot_kinase_dom"/>
</dbReference>
<evidence type="ECO:0000259" key="1">
    <source>
        <dbReference type="PROSITE" id="PS50011"/>
    </source>
</evidence>
<proteinExistence type="evidence at transcript level"/>
<organism evidence="2">
    <name type="scientific">Ascaris suum</name>
    <name type="common">Pig roundworm</name>
    <name type="synonym">Ascaris lumbricoides</name>
    <dbReference type="NCBI Taxonomy" id="6253"/>
    <lineage>
        <taxon>Eukaryota</taxon>
        <taxon>Metazoa</taxon>
        <taxon>Ecdysozoa</taxon>
        <taxon>Nematoda</taxon>
        <taxon>Chromadorea</taxon>
        <taxon>Rhabditida</taxon>
        <taxon>Spirurina</taxon>
        <taxon>Ascaridomorpha</taxon>
        <taxon>Ascaridoidea</taxon>
        <taxon>Ascarididae</taxon>
        <taxon>Ascaris</taxon>
    </lineage>
</organism>
<protein>
    <submittedName>
        <fullName evidence="2">Serine/threonine-protein kinase</fullName>
    </submittedName>
</protein>
<dbReference type="InterPro" id="IPR050235">
    <property type="entry name" value="CK1_Ser-Thr_kinase"/>
</dbReference>
<accession>F1L7G3</accession>
<name>F1L7G3_ASCSU</name>
<dbReference type="PROSITE" id="PS50011">
    <property type="entry name" value="PROTEIN_KINASE_DOM"/>
    <property type="match status" value="1"/>
</dbReference>
<dbReference type="SUPFAM" id="SSF56112">
    <property type="entry name" value="Protein kinase-like (PK-like)"/>
    <property type="match status" value="1"/>
</dbReference>
<dbReference type="EMBL" id="JI173059">
    <property type="protein sequence ID" value="ADY46067.1"/>
    <property type="molecule type" value="mRNA"/>
</dbReference>
<feature type="domain" description="Protein kinase" evidence="1">
    <location>
        <begin position="23"/>
        <end position="323"/>
    </location>
</feature>
<dbReference type="InterPro" id="IPR011009">
    <property type="entry name" value="Kinase-like_dom_sf"/>
</dbReference>
<dbReference type="GO" id="GO:0004672">
    <property type="term" value="F:protein kinase activity"/>
    <property type="evidence" value="ECO:0007669"/>
    <property type="project" value="InterPro"/>
</dbReference>
<dbReference type="PANTHER" id="PTHR11909">
    <property type="entry name" value="CASEIN KINASE-RELATED"/>
    <property type="match status" value="1"/>
</dbReference>
<keyword evidence="2" id="KW-0418">Kinase</keyword>
<sequence length="323" mass="36847">MDEIEEIPYNLCGVIAGRYVIKGPVDDPVGKGFLQYHIHDDDLGADKTADIYMIMARRPLDSCVHRTITVLEKVQSRSVHFPILIKTGKFKELVYGCEGEQDVERDPEWGGRAFAIIQYDATPLSTLTTFSPTRALPVELALMIGIGCVRALAALHRAGFIHRFVSPFSFSFTNPPTVDNFLGRMLITDLSLVLPWPVRPRRRVAFVGSLRYSSARVHYGREQGPSDDIISVIYIVAEFIHGKLPWRSVVYDDQMVSDMKTSFYTSIQFQKLPHELRQVYKTMYRTPGPSPVDHITIIKQFMSALERRDPKKNFQLPDWLLLE</sequence>
<dbReference type="AlphaFoldDB" id="F1L7G3"/>
<dbReference type="Gene3D" id="1.10.510.10">
    <property type="entry name" value="Transferase(Phosphotransferase) domain 1"/>
    <property type="match status" value="1"/>
</dbReference>
<dbReference type="GO" id="GO:0005524">
    <property type="term" value="F:ATP binding"/>
    <property type="evidence" value="ECO:0007669"/>
    <property type="project" value="InterPro"/>
</dbReference>
<reference evidence="2" key="1">
    <citation type="journal article" date="2011" name="Genome Res.">
        <title>Deep small RNA sequencing from the nematode Ascaris reveals conservation, functional diversification, and novel developmental profiles.</title>
        <authorList>
            <person name="Wang J."/>
            <person name="Czech B."/>
            <person name="Crunk A."/>
            <person name="Wallace A."/>
            <person name="Mitreva M."/>
            <person name="Hannon G.J."/>
            <person name="Davis R.E."/>
        </authorList>
    </citation>
    <scope>NUCLEOTIDE SEQUENCE</scope>
</reference>
<keyword evidence="2" id="KW-0808">Transferase</keyword>
<evidence type="ECO:0000313" key="2">
    <source>
        <dbReference type="EMBL" id="ADY46067.1"/>
    </source>
</evidence>